<name>A0A8K0RME1_9HYPO</name>
<evidence type="ECO:0000313" key="4">
    <source>
        <dbReference type="Proteomes" id="UP000813427"/>
    </source>
</evidence>
<dbReference type="OrthoDB" id="2151417at2759"/>
<keyword evidence="2" id="KW-0732">Signal</keyword>
<dbReference type="PANTHER" id="PTHR38849:SF1">
    <property type="entry name" value="SMALL SECRETED PROTEIN"/>
    <property type="match status" value="1"/>
</dbReference>
<proteinExistence type="predicted"/>
<dbReference type="PANTHER" id="PTHR38849">
    <property type="entry name" value="SMALL SECRETED PROTEIN"/>
    <property type="match status" value="1"/>
</dbReference>
<reference evidence="3" key="1">
    <citation type="journal article" date="2021" name="Nat. Commun.">
        <title>Genetic determinants of endophytism in the Arabidopsis root mycobiome.</title>
        <authorList>
            <person name="Mesny F."/>
            <person name="Miyauchi S."/>
            <person name="Thiergart T."/>
            <person name="Pickel B."/>
            <person name="Atanasova L."/>
            <person name="Karlsson M."/>
            <person name="Huettel B."/>
            <person name="Barry K.W."/>
            <person name="Haridas S."/>
            <person name="Chen C."/>
            <person name="Bauer D."/>
            <person name="Andreopoulos W."/>
            <person name="Pangilinan J."/>
            <person name="LaButti K."/>
            <person name="Riley R."/>
            <person name="Lipzen A."/>
            <person name="Clum A."/>
            <person name="Drula E."/>
            <person name="Henrissat B."/>
            <person name="Kohler A."/>
            <person name="Grigoriev I.V."/>
            <person name="Martin F.M."/>
            <person name="Hacquard S."/>
        </authorList>
    </citation>
    <scope>NUCLEOTIDE SEQUENCE</scope>
    <source>
        <strain evidence="3">MPI-SDFR-AT-0068</strain>
    </source>
</reference>
<feature type="chain" id="PRO_5035445891" evidence="2">
    <location>
        <begin position="17"/>
        <end position="164"/>
    </location>
</feature>
<evidence type="ECO:0000313" key="3">
    <source>
        <dbReference type="EMBL" id="KAH7233472.1"/>
    </source>
</evidence>
<dbReference type="EMBL" id="JAGPXF010000008">
    <property type="protein sequence ID" value="KAH7233472.1"/>
    <property type="molecule type" value="Genomic_DNA"/>
</dbReference>
<protein>
    <submittedName>
        <fullName evidence="3">Small secreted protein</fullName>
    </submittedName>
</protein>
<dbReference type="AlphaFoldDB" id="A0A8K0RME1"/>
<feature type="signal peptide" evidence="2">
    <location>
        <begin position="1"/>
        <end position="16"/>
    </location>
</feature>
<sequence>MKFTSVLLGFAATAFASPIAKRAVFSQSTYNDLSISGGSAGNAQQEALQKLGGLPTDLSTVEKADLDFLDSVNGIANDAEKDAFNPAIEAASGEDADALQRGKIKNKVLKLTATVLKLQAQQAQGEDVAAKLDEENKKLQNNISQDEEAAGQASTFLSFDASTD</sequence>
<evidence type="ECO:0000256" key="2">
    <source>
        <dbReference type="SAM" id="SignalP"/>
    </source>
</evidence>
<evidence type="ECO:0000256" key="1">
    <source>
        <dbReference type="SAM" id="MobiDB-lite"/>
    </source>
</evidence>
<feature type="compositionally biased region" description="Polar residues" evidence="1">
    <location>
        <begin position="152"/>
        <end position="164"/>
    </location>
</feature>
<comment type="caution">
    <text evidence="3">The sequence shown here is derived from an EMBL/GenBank/DDBJ whole genome shotgun (WGS) entry which is preliminary data.</text>
</comment>
<dbReference type="Proteomes" id="UP000813427">
    <property type="component" value="Unassembled WGS sequence"/>
</dbReference>
<organism evidence="3 4">
    <name type="scientific">Fusarium tricinctum</name>
    <dbReference type="NCBI Taxonomy" id="61284"/>
    <lineage>
        <taxon>Eukaryota</taxon>
        <taxon>Fungi</taxon>
        <taxon>Dikarya</taxon>
        <taxon>Ascomycota</taxon>
        <taxon>Pezizomycotina</taxon>
        <taxon>Sordariomycetes</taxon>
        <taxon>Hypocreomycetidae</taxon>
        <taxon>Hypocreales</taxon>
        <taxon>Nectriaceae</taxon>
        <taxon>Fusarium</taxon>
        <taxon>Fusarium tricinctum species complex</taxon>
    </lineage>
</organism>
<gene>
    <name evidence="3" type="ORF">BKA59DRAFT_517902</name>
</gene>
<feature type="region of interest" description="Disordered" evidence="1">
    <location>
        <begin position="139"/>
        <end position="164"/>
    </location>
</feature>
<accession>A0A8K0RME1</accession>
<keyword evidence="4" id="KW-1185">Reference proteome</keyword>